<dbReference type="PROSITE" id="PS00136">
    <property type="entry name" value="SUBTILASE_ASP"/>
    <property type="match status" value="1"/>
</dbReference>
<evidence type="ECO:0000259" key="6">
    <source>
        <dbReference type="Pfam" id="PF00082"/>
    </source>
</evidence>
<reference evidence="8" key="1">
    <citation type="submission" date="2018-12" db="EMBL/GenBank/DDBJ databases">
        <title>Tengunoibacter tsumagoiensis gen. nov., sp. nov., Dictyobacter kobayashii sp. nov., D. alpinus sp. nov., and D. joshuensis sp. nov. and description of Dictyobacteraceae fam. nov. within the order Ktedonobacterales isolated from Tengu-no-mugimeshi.</title>
        <authorList>
            <person name="Wang C.M."/>
            <person name="Zheng Y."/>
            <person name="Sakai Y."/>
            <person name="Toyoda A."/>
            <person name="Minakuchi Y."/>
            <person name="Abe K."/>
            <person name="Yokota A."/>
            <person name="Yabe S."/>
        </authorList>
    </citation>
    <scope>NUCLEOTIDE SEQUENCE [LARGE SCALE GENOMIC DNA]</scope>
    <source>
        <strain evidence="8">Uno3</strain>
    </source>
</reference>
<gene>
    <name evidence="7" type="ORF">KTT_26700</name>
</gene>
<organism evidence="7 8">
    <name type="scientific">Tengunoibacter tsumagoiensis</name>
    <dbReference type="NCBI Taxonomy" id="2014871"/>
    <lineage>
        <taxon>Bacteria</taxon>
        <taxon>Bacillati</taxon>
        <taxon>Chloroflexota</taxon>
        <taxon>Ktedonobacteria</taxon>
        <taxon>Ktedonobacterales</taxon>
        <taxon>Dictyobacteraceae</taxon>
        <taxon>Tengunoibacter</taxon>
    </lineage>
</organism>
<dbReference type="PANTHER" id="PTHR43806">
    <property type="entry name" value="PEPTIDASE S8"/>
    <property type="match status" value="1"/>
</dbReference>
<evidence type="ECO:0000256" key="4">
    <source>
        <dbReference type="ARBA" id="ARBA00022825"/>
    </source>
</evidence>
<accession>A0A402A1C0</accession>
<dbReference type="AlphaFoldDB" id="A0A402A1C0"/>
<dbReference type="GO" id="GO:0006508">
    <property type="term" value="P:proteolysis"/>
    <property type="evidence" value="ECO:0007669"/>
    <property type="project" value="UniProtKB-KW"/>
</dbReference>
<evidence type="ECO:0000313" key="7">
    <source>
        <dbReference type="EMBL" id="GCE12811.1"/>
    </source>
</evidence>
<feature type="active site" description="Charge relay system" evidence="5">
    <location>
        <position position="56"/>
    </location>
</feature>
<evidence type="ECO:0000256" key="5">
    <source>
        <dbReference type="PROSITE-ProRule" id="PRU01240"/>
    </source>
</evidence>
<feature type="domain" description="Peptidase S8/S53" evidence="6">
    <location>
        <begin position="47"/>
        <end position="273"/>
    </location>
</feature>
<feature type="active site" description="Charge relay system" evidence="5">
    <location>
        <position position="240"/>
    </location>
</feature>
<comment type="similarity">
    <text evidence="1 5">Belongs to the peptidase S8 family.</text>
</comment>
<protein>
    <recommendedName>
        <fullName evidence="6">Peptidase S8/S53 domain-containing protein</fullName>
    </recommendedName>
</protein>
<feature type="active site" description="Charge relay system" evidence="5">
    <location>
        <position position="96"/>
    </location>
</feature>
<evidence type="ECO:0000313" key="8">
    <source>
        <dbReference type="Proteomes" id="UP000287352"/>
    </source>
</evidence>
<dbReference type="InterPro" id="IPR036852">
    <property type="entry name" value="Peptidase_S8/S53_dom_sf"/>
</dbReference>
<evidence type="ECO:0000256" key="2">
    <source>
        <dbReference type="ARBA" id="ARBA00022670"/>
    </source>
</evidence>
<keyword evidence="4 5" id="KW-0720">Serine protease</keyword>
<dbReference type="Proteomes" id="UP000287352">
    <property type="component" value="Unassembled WGS sequence"/>
</dbReference>
<evidence type="ECO:0000256" key="1">
    <source>
        <dbReference type="ARBA" id="ARBA00011073"/>
    </source>
</evidence>
<dbReference type="InterPro" id="IPR015500">
    <property type="entry name" value="Peptidase_S8_subtilisin-rel"/>
</dbReference>
<dbReference type="PRINTS" id="PR00723">
    <property type="entry name" value="SUBTILISIN"/>
</dbReference>
<dbReference type="EMBL" id="BIFR01000001">
    <property type="protein sequence ID" value="GCE12811.1"/>
    <property type="molecule type" value="Genomic_DNA"/>
</dbReference>
<evidence type="ECO:0000256" key="3">
    <source>
        <dbReference type="ARBA" id="ARBA00022801"/>
    </source>
</evidence>
<dbReference type="PANTHER" id="PTHR43806:SF11">
    <property type="entry name" value="CEREVISIN-RELATED"/>
    <property type="match status" value="1"/>
</dbReference>
<dbReference type="GO" id="GO:0004252">
    <property type="term" value="F:serine-type endopeptidase activity"/>
    <property type="evidence" value="ECO:0007669"/>
    <property type="project" value="UniProtKB-UniRule"/>
</dbReference>
<keyword evidence="3 5" id="KW-0378">Hydrolase</keyword>
<sequence>MGTEELKKSVQRPAWSWQFSADARIALPSLDLFATLSRDLLHHDSRGKGVKVAVIDSGIDDTHPGVGGPISKQVMIEEGPEGFSTIVEEPIDISGHGTACASVIRALAPECELYSVRVLGKWSRGRGTVFLAGLRWAIENGMHVCNLSLGTTKKEFSDTLHELADLAYFRGVTLVTAANNMPIPSFPSLYASVISVAAHEGKDPHQFYYNPQPPVEFGAPGIDVNVAWLNQQWIMATGNSFAAPHITGIIAQILAVYPELTPFQIKTILRELASNTVHESQLC</sequence>
<keyword evidence="2 5" id="KW-0645">Protease</keyword>
<keyword evidence="8" id="KW-1185">Reference proteome</keyword>
<dbReference type="InterPro" id="IPR023827">
    <property type="entry name" value="Peptidase_S8_Asp-AS"/>
</dbReference>
<dbReference type="PROSITE" id="PS51892">
    <property type="entry name" value="SUBTILASE"/>
    <property type="match status" value="1"/>
</dbReference>
<dbReference type="RefSeq" id="WP_161975476.1">
    <property type="nucleotide sequence ID" value="NZ_BIFR01000001.1"/>
</dbReference>
<dbReference type="InterPro" id="IPR000209">
    <property type="entry name" value="Peptidase_S8/S53_dom"/>
</dbReference>
<dbReference type="InterPro" id="IPR050131">
    <property type="entry name" value="Peptidase_S8_subtilisin-like"/>
</dbReference>
<dbReference type="Pfam" id="PF00082">
    <property type="entry name" value="Peptidase_S8"/>
    <property type="match status" value="1"/>
</dbReference>
<name>A0A402A1C0_9CHLR</name>
<dbReference type="Gene3D" id="3.40.50.200">
    <property type="entry name" value="Peptidase S8/S53 domain"/>
    <property type="match status" value="1"/>
</dbReference>
<proteinExistence type="inferred from homology"/>
<comment type="caution">
    <text evidence="7">The sequence shown here is derived from an EMBL/GenBank/DDBJ whole genome shotgun (WGS) entry which is preliminary data.</text>
</comment>
<dbReference type="SUPFAM" id="SSF52743">
    <property type="entry name" value="Subtilisin-like"/>
    <property type="match status" value="1"/>
</dbReference>